<dbReference type="Proteomes" id="UP001209654">
    <property type="component" value="Unassembled WGS sequence"/>
</dbReference>
<dbReference type="CDD" id="cd01536">
    <property type="entry name" value="PBP1_ABC_sugar_binding-like"/>
    <property type="match status" value="1"/>
</dbReference>
<dbReference type="Gene3D" id="3.40.50.2300">
    <property type="match status" value="2"/>
</dbReference>
<dbReference type="GO" id="GO:0005524">
    <property type="term" value="F:ATP binding"/>
    <property type="evidence" value="ECO:0007669"/>
    <property type="project" value="UniProtKB-KW"/>
</dbReference>
<evidence type="ECO:0000256" key="4">
    <source>
        <dbReference type="SAM" id="SignalP"/>
    </source>
</evidence>
<comment type="subcellular location">
    <subcellularLocation>
        <location evidence="1">Cell envelope</location>
    </subcellularLocation>
</comment>
<dbReference type="EMBL" id="BRVS01000015">
    <property type="protein sequence ID" value="GLB68319.1"/>
    <property type="molecule type" value="Genomic_DNA"/>
</dbReference>
<evidence type="ECO:0000259" key="5">
    <source>
        <dbReference type="Pfam" id="PF13407"/>
    </source>
</evidence>
<keyword evidence="3 4" id="KW-0732">Signal</keyword>
<protein>
    <submittedName>
        <fullName evidence="6">Ribose ABC superfamily ATP-binding protein</fullName>
    </submittedName>
</protein>
<accession>A0ABQ5MWG3</accession>
<feature type="signal peptide" evidence="4">
    <location>
        <begin position="1"/>
        <end position="27"/>
    </location>
</feature>
<dbReference type="InterPro" id="IPR028082">
    <property type="entry name" value="Peripla_BP_I"/>
</dbReference>
<organism evidence="6 7">
    <name type="scientific">Arthrobacter mangrovi</name>
    <dbReference type="NCBI Taxonomy" id="2966350"/>
    <lineage>
        <taxon>Bacteria</taxon>
        <taxon>Bacillati</taxon>
        <taxon>Actinomycetota</taxon>
        <taxon>Actinomycetes</taxon>
        <taxon>Micrococcales</taxon>
        <taxon>Micrococcaceae</taxon>
        <taxon>Arthrobacter</taxon>
    </lineage>
</organism>
<evidence type="ECO:0000313" key="6">
    <source>
        <dbReference type="EMBL" id="GLB68319.1"/>
    </source>
</evidence>
<dbReference type="PANTHER" id="PTHR46847:SF1">
    <property type="entry name" value="D-ALLOSE-BINDING PERIPLASMIC PROTEIN-RELATED"/>
    <property type="match status" value="1"/>
</dbReference>
<feature type="chain" id="PRO_5046968636" evidence="4">
    <location>
        <begin position="28"/>
        <end position="340"/>
    </location>
</feature>
<dbReference type="PANTHER" id="PTHR46847">
    <property type="entry name" value="D-ALLOSE-BINDING PERIPLASMIC PROTEIN-RELATED"/>
    <property type="match status" value="1"/>
</dbReference>
<proteinExistence type="inferred from homology"/>
<dbReference type="SUPFAM" id="SSF53822">
    <property type="entry name" value="Periplasmic binding protein-like I"/>
    <property type="match status" value="1"/>
</dbReference>
<evidence type="ECO:0000256" key="1">
    <source>
        <dbReference type="ARBA" id="ARBA00004196"/>
    </source>
</evidence>
<keyword evidence="6" id="KW-0067">ATP-binding</keyword>
<dbReference type="InterPro" id="IPR025997">
    <property type="entry name" value="SBP_2_dom"/>
</dbReference>
<name>A0ABQ5MWG3_9MICC</name>
<evidence type="ECO:0000256" key="2">
    <source>
        <dbReference type="ARBA" id="ARBA00007639"/>
    </source>
</evidence>
<evidence type="ECO:0000256" key="3">
    <source>
        <dbReference type="ARBA" id="ARBA00022729"/>
    </source>
</evidence>
<feature type="domain" description="Periplasmic binding protein" evidence="5">
    <location>
        <begin position="39"/>
        <end position="292"/>
    </location>
</feature>
<comment type="similarity">
    <text evidence="2">Belongs to the bacterial solute-binding protein 2 family.</text>
</comment>
<dbReference type="RefSeq" id="WP_264796419.1">
    <property type="nucleotide sequence ID" value="NZ_BRVS01000015.1"/>
</dbReference>
<evidence type="ECO:0000313" key="7">
    <source>
        <dbReference type="Proteomes" id="UP001209654"/>
    </source>
</evidence>
<dbReference type="PROSITE" id="PS51257">
    <property type="entry name" value="PROKAR_LIPOPROTEIN"/>
    <property type="match status" value="1"/>
</dbReference>
<keyword evidence="7" id="KW-1185">Reference proteome</keyword>
<keyword evidence="6" id="KW-0547">Nucleotide-binding</keyword>
<dbReference type="Pfam" id="PF13407">
    <property type="entry name" value="Peripla_BP_4"/>
    <property type="match status" value="1"/>
</dbReference>
<gene>
    <name evidence="6" type="ORF">AHIS1636_27610</name>
</gene>
<reference evidence="6 7" key="1">
    <citation type="journal article" date="2023" name="Int. J. Syst. Evol. Microbiol.">
        <title>Arthrobacter mangrovi sp. nov., an actinobacterium isolated from the rhizosphere of a mangrove.</title>
        <authorList>
            <person name="Hamada M."/>
            <person name="Saitou S."/>
            <person name="Enomoto N."/>
            <person name="Nanri K."/>
            <person name="Hidaka K."/>
            <person name="Miura T."/>
            <person name="Tamura T."/>
        </authorList>
    </citation>
    <scope>NUCLEOTIDE SEQUENCE [LARGE SCALE GENOMIC DNA]</scope>
    <source>
        <strain evidence="6 7">NBRC 112813</strain>
    </source>
</reference>
<sequence length="340" mass="35657">MYKIQMRLTGLFAAGAAVLLVAGCGTAAGSGQTDDAFTVGMTLPTAQNSTIEAIADGLRAEVENAGGKLVTADSQLQIDKQISDIDTFISEEVDAIVVFPLDFPTLKNVLERADKAGIALFAHDALMTNATPETLSPVRAQVMTGRSQQAEEAADFIEQQTGGTGKVAAIGIAAPVNTNIFLLDKFSQQVKQRPNLELVGQKGNPTDDAAGARPLAEGFLTQHPDLSAVFTYNDPSAIGAAAAAAAAGKDVVVTGFNASQDGLDAVKSGAIDATWDYKPVEIGQTLGRLAIESAVKGNEVGLNYQMDVAMVTKKNVDSFVPWDDRVKQIEDGKYLGLPIE</sequence>
<comment type="caution">
    <text evidence="6">The sequence shown here is derived from an EMBL/GenBank/DDBJ whole genome shotgun (WGS) entry which is preliminary data.</text>
</comment>